<dbReference type="EMBL" id="FMYH01000001">
    <property type="protein sequence ID" value="SDB88163.1"/>
    <property type="molecule type" value="Genomic_DNA"/>
</dbReference>
<evidence type="ECO:0000313" key="4">
    <source>
        <dbReference type="Proteomes" id="UP000199039"/>
    </source>
</evidence>
<dbReference type="OrthoDB" id="9789875at2"/>
<gene>
    <name evidence="3" type="ORF">SAMN05216410_0650</name>
</gene>
<dbReference type="PANTHER" id="PTHR28208:SF3">
    <property type="entry name" value="PHOSPHATIDATE PHOSPHATASE APP1"/>
    <property type="match status" value="1"/>
</dbReference>
<feature type="domain" description="Phosphatidate phosphatase APP1 catalytic" evidence="2">
    <location>
        <begin position="177"/>
        <end position="327"/>
    </location>
</feature>
<dbReference type="InterPro" id="IPR052935">
    <property type="entry name" value="Mg2+_PAP"/>
</dbReference>
<dbReference type="RefSeq" id="WP_093180746.1">
    <property type="nucleotide sequence ID" value="NZ_FMYH01000001.1"/>
</dbReference>
<reference evidence="3 4" key="1">
    <citation type="submission" date="2016-09" db="EMBL/GenBank/DDBJ databases">
        <authorList>
            <person name="Capua I."/>
            <person name="De Benedictis P."/>
            <person name="Joannis T."/>
            <person name="Lombin L.H."/>
            <person name="Cattoli G."/>
        </authorList>
    </citation>
    <scope>NUCLEOTIDE SEQUENCE [LARGE SCALE GENOMIC DNA]</scope>
    <source>
        <strain evidence="3 4">ISLP-3</strain>
    </source>
</reference>
<protein>
    <submittedName>
        <fullName evidence="3">Phosphatidate phosphatase APP1</fullName>
    </submittedName>
</protein>
<keyword evidence="4" id="KW-1185">Reference proteome</keyword>
<dbReference type="PANTHER" id="PTHR28208">
    <property type="entry name" value="PHOSPHATIDATE PHOSPHATASE APP1"/>
    <property type="match status" value="1"/>
</dbReference>
<dbReference type="AlphaFoldDB" id="A0A1G6H1Y7"/>
<feature type="compositionally biased region" description="Polar residues" evidence="1">
    <location>
        <begin position="68"/>
        <end position="77"/>
    </location>
</feature>
<organism evidence="3 4">
    <name type="scientific">Sanguibacter gelidistatuariae</name>
    <dbReference type="NCBI Taxonomy" id="1814289"/>
    <lineage>
        <taxon>Bacteria</taxon>
        <taxon>Bacillati</taxon>
        <taxon>Actinomycetota</taxon>
        <taxon>Actinomycetes</taxon>
        <taxon>Micrococcales</taxon>
        <taxon>Sanguibacteraceae</taxon>
        <taxon>Sanguibacter</taxon>
    </lineage>
</organism>
<dbReference type="STRING" id="1814289.SAMN05216410_0650"/>
<proteinExistence type="predicted"/>
<evidence type="ECO:0000259" key="2">
    <source>
        <dbReference type="Pfam" id="PF09949"/>
    </source>
</evidence>
<dbReference type="GO" id="GO:0008195">
    <property type="term" value="F:phosphatidate phosphatase activity"/>
    <property type="evidence" value="ECO:0007669"/>
    <property type="project" value="InterPro"/>
</dbReference>
<feature type="region of interest" description="Disordered" evidence="1">
    <location>
        <begin position="65"/>
        <end position="92"/>
    </location>
</feature>
<evidence type="ECO:0000256" key="1">
    <source>
        <dbReference type="SAM" id="MobiDB-lite"/>
    </source>
</evidence>
<accession>A0A1G6H1Y7</accession>
<dbReference type="InterPro" id="IPR019236">
    <property type="entry name" value="APP1_cat"/>
</dbReference>
<dbReference type="Pfam" id="PF09949">
    <property type="entry name" value="APP1_cat"/>
    <property type="match status" value="1"/>
</dbReference>
<name>A0A1G6H1Y7_9MICO</name>
<dbReference type="Proteomes" id="UP000199039">
    <property type="component" value="Unassembled WGS sequence"/>
</dbReference>
<sequence>MGTEASSRPHWAGRWESRFDRGLATALRRRGWSPRVEPYAGYGLAPGADPGWIRVLARVMLAPAPSASGGNQASDPTAQPKDSAPQLRRRRARMRTPETLRAVRGWRSFVTAQLPGTRVQVVVGGAVHEVLTDRGGYIDVTLPATLGEGWHDVRILPEGGPAVLAPVRVISTRPCTGLLSDVDDTVMVTMLPRPLSAIWNLLVLHEDARLPVPGMSQLYAELGGLDAAMPVVYLSTNAWNVAPALRRFLAHHRFPAGPLLLTDWGPTNTGLFRSGPEHKRQALDRLAAELPHIRWVLVGDDGQRDPQIYRDFARAHPSAVRAVVIRELSSSEHVFAHGAPTAADAARPDGGTVTGTTVPEVRGPDGQTLARRLRAAGILPLR</sequence>
<feature type="region of interest" description="Disordered" evidence="1">
    <location>
        <begin position="340"/>
        <end position="364"/>
    </location>
</feature>
<evidence type="ECO:0000313" key="3">
    <source>
        <dbReference type="EMBL" id="SDB88163.1"/>
    </source>
</evidence>